<dbReference type="AlphaFoldDB" id="A0A061IMG1"/>
<evidence type="ECO:0000313" key="2">
    <source>
        <dbReference type="EMBL" id="ERE87024.1"/>
    </source>
</evidence>
<keyword evidence="1" id="KW-0732">Signal</keyword>
<dbReference type="Pfam" id="PF16590">
    <property type="entry name" value="ESP"/>
    <property type="match status" value="1"/>
</dbReference>
<feature type="signal peptide" evidence="1">
    <location>
        <begin position="1"/>
        <end position="25"/>
    </location>
</feature>
<dbReference type="CDD" id="cd14249">
    <property type="entry name" value="ESP1_like"/>
    <property type="match status" value="1"/>
</dbReference>
<sequence>FSAMSSFQVMLFLITLLLSSILTEGRTQKELTVSAVHMTSIKADLDKVDCQGKGNNTEALERKLWASHQDERSSEDLANINQNMLELSTVLNVLRKLCAHKHQVETVNLSRMAHRSEGTRGGDQQENFKNKYILPLDEFLELVRITLVSYKFN</sequence>
<organism evidence="2 3">
    <name type="scientific">Cricetulus griseus</name>
    <name type="common">Chinese hamster</name>
    <name type="synonym">Cricetulus barabensis griseus</name>
    <dbReference type="NCBI Taxonomy" id="10029"/>
    <lineage>
        <taxon>Eukaryota</taxon>
        <taxon>Metazoa</taxon>
        <taxon>Chordata</taxon>
        <taxon>Craniata</taxon>
        <taxon>Vertebrata</taxon>
        <taxon>Euteleostomi</taxon>
        <taxon>Mammalia</taxon>
        <taxon>Eutheria</taxon>
        <taxon>Euarchontoglires</taxon>
        <taxon>Glires</taxon>
        <taxon>Rodentia</taxon>
        <taxon>Myomorpha</taxon>
        <taxon>Muroidea</taxon>
        <taxon>Cricetidae</taxon>
        <taxon>Cricetinae</taxon>
        <taxon>Cricetulus</taxon>
    </lineage>
</organism>
<accession>A0A061IMG1</accession>
<evidence type="ECO:0000256" key="1">
    <source>
        <dbReference type="SAM" id="SignalP"/>
    </source>
</evidence>
<dbReference type="GO" id="GO:0005615">
    <property type="term" value="C:extracellular space"/>
    <property type="evidence" value="ECO:0007669"/>
    <property type="project" value="InterPro"/>
</dbReference>
<proteinExistence type="predicted"/>
<feature type="chain" id="PRO_5001601104" evidence="1">
    <location>
        <begin position="26"/>
        <end position="153"/>
    </location>
</feature>
<dbReference type="InterPro" id="IPR032253">
    <property type="entry name" value="Esp1/Esp22"/>
</dbReference>
<gene>
    <name evidence="2" type="ORF">H671_1g4086</name>
</gene>
<reference evidence="3" key="1">
    <citation type="journal article" date="2013" name="Nat. Biotechnol.">
        <title>Chinese hamster genome sequenced from sorted chromosomes.</title>
        <authorList>
            <person name="Brinkrolf K."/>
            <person name="Rupp O."/>
            <person name="Laux H."/>
            <person name="Kollin F."/>
            <person name="Ernst W."/>
            <person name="Linke B."/>
            <person name="Kofler R."/>
            <person name="Romand S."/>
            <person name="Hesse F."/>
            <person name="Budach W.E."/>
            <person name="Galosy S."/>
            <person name="Muller D."/>
            <person name="Noll T."/>
            <person name="Wienberg J."/>
            <person name="Jostock T."/>
            <person name="Leonard M."/>
            <person name="Grillari J."/>
            <person name="Tauch A."/>
            <person name="Goesmann A."/>
            <person name="Helk B."/>
            <person name="Mott J.E."/>
            <person name="Puhler A."/>
            <person name="Borth N."/>
        </authorList>
    </citation>
    <scope>NUCLEOTIDE SEQUENCE [LARGE SCALE GENOMIC DNA]</scope>
    <source>
        <strain evidence="3">17A/GY</strain>
    </source>
</reference>
<protein>
    <submittedName>
        <fullName evidence="2">Uncharacterized protein</fullName>
    </submittedName>
</protein>
<evidence type="ECO:0000313" key="3">
    <source>
        <dbReference type="Proteomes" id="UP000030759"/>
    </source>
</evidence>
<dbReference type="EMBL" id="KE667266">
    <property type="protein sequence ID" value="ERE87024.1"/>
    <property type="molecule type" value="Genomic_DNA"/>
</dbReference>
<dbReference type="GO" id="GO:0005186">
    <property type="term" value="F:pheromone activity"/>
    <property type="evidence" value="ECO:0007669"/>
    <property type="project" value="InterPro"/>
</dbReference>
<name>A0A061IMG1_CRIGR</name>
<feature type="non-terminal residue" evidence="2">
    <location>
        <position position="1"/>
    </location>
</feature>
<dbReference type="Proteomes" id="UP000030759">
    <property type="component" value="Unassembled WGS sequence"/>
</dbReference>